<dbReference type="EC" id="6.3.4.15" evidence="3"/>
<evidence type="ECO:0000313" key="3">
    <source>
        <dbReference type="EMBL" id="MBO8428458.1"/>
    </source>
</evidence>
<evidence type="ECO:0000256" key="1">
    <source>
        <dbReference type="ARBA" id="ARBA00022598"/>
    </source>
</evidence>
<keyword evidence="1 3" id="KW-0436">Ligase</keyword>
<dbReference type="PANTHER" id="PTHR12835:SF5">
    <property type="entry name" value="BIOTIN--PROTEIN LIGASE"/>
    <property type="match status" value="1"/>
</dbReference>
<dbReference type="AlphaFoldDB" id="A0A9D9DKJ0"/>
<dbReference type="CDD" id="cd16442">
    <property type="entry name" value="BPL"/>
    <property type="match status" value="1"/>
</dbReference>
<name>A0A9D9DKJ0_9BACT</name>
<dbReference type="InterPro" id="IPR004408">
    <property type="entry name" value="Biotin_CoA_COase_ligase"/>
</dbReference>
<reference evidence="3" key="1">
    <citation type="submission" date="2020-10" db="EMBL/GenBank/DDBJ databases">
        <authorList>
            <person name="Gilroy R."/>
        </authorList>
    </citation>
    <scope>NUCLEOTIDE SEQUENCE</scope>
    <source>
        <strain evidence="3">15467</strain>
    </source>
</reference>
<dbReference type="EMBL" id="JADINB010000018">
    <property type="protein sequence ID" value="MBO8428458.1"/>
    <property type="molecule type" value="Genomic_DNA"/>
</dbReference>
<dbReference type="NCBIfam" id="TIGR00121">
    <property type="entry name" value="birA_ligase"/>
    <property type="match status" value="1"/>
</dbReference>
<dbReference type="InterPro" id="IPR004143">
    <property type="entry name" value="BPL_LPL_catalytic"/>
</dbReference>
<dbReference type="Gene3D" id="3.30.930.10">
    <property type="entry name" value="Bira Bifunctional Protein, Domain 2"/>
    <property type="match status" value="1"/>
</dbReference>
<dbReference type="Proteomes" id="UP000823635">
    <property type="component" value="Unassembled WGS sequence"/>
</dbReference>
<gene>
    <name evidence="3" type="ORF">IAC68_00790</name>
</gene>
<feature type="domain" description="BPL/LPL catalytic" evidence="2">
    <location>
        <begin position="1"/>
        <end position="181"/>
    </location>
</feature>
<proteinExistence type="predicted"/>
<dbReference type="GO" id="GO:0004077">
    <property type="term" value="F:biotin--[biotin carboxyl-carrier protein] ligase activity"/>
    <property type="evidence" value="ECO:0007669"/>
    <property type="project" value="UniProtKB-EC"/>
</dbReference>
<protein>
    <submittedName>
        <fullName evidence="3">Biotin--[acetyl-CoA-carboxylase] ligase</fullName>
        <ecNumber evidence="3">6.3.4.15</ecNumber>
    </submittedName>
</protein>
<dbReference type="GO" id="GO:0005737">
    <property type="term" value="C:cytoplasm"/>
    <property type="evidence" value="ECO:0007669"/>
    <property type="project" value="TreeGrafter"/>
</dbReference>
<dbReference type="PROSITE" id="PS51733">
    <property type="entry name" value="BPL_LPL_CATALYTIC"/>
    <property type="match status" value="1"/>
</dbReference>
<accession>A0A9D9DKJ0</accession>
<dbReference type="PANTHER" id="PTHR12835">
    <property type="entry name" value="BIOTIN PROTEIN LIGASE"/>
    <property type="match status" value="1"/>
</dbReference>
<sequence>MEEKLTLNWYESVDSTMNVASENIDKAPDLSVYIADYQSAGRGQRGNRWESAKAENLMFTILMRPCFLEARRQFVISEVSALSVAKYLETKGLSVKIKWPNDIYVSDRKICGMLIEHTLCGDNLSVSLSGIGININQKEFDSSLPNPTSLILETGRKEPYDRREELMQFLSLFCSCYDMARAGAYDLLEREFLSRLYRKGEWSCYIDCRGSEEKKIEARIVGIDSLACLVLQLRDGSTASFSFKELKYII</sequence>
<evidence type="ECO:0000259" key="2">
    <source>
        <dbReference type="PROSITE" id="PS51733"/>
    </source>
</evidence>
<evidence type="ECO:0000313" key="4">
    <source>
        <dbReference type="Proteomes" id="UP000823635"/>
    </source>
</evidence>
<dbReference type="SUPFAM" id="SSF55681">
    <property type="entry name" value="Class II aaRS and biotin synthetases"/>
    <property type="match status" value="1"/>
</dbReference>
<dbReference type="Pfam" id="PF03099">
    <property type="entry name" value="BPL_LplA_LipB"/>
    <property type="match status" value="1"/>
</dbReference>
<organism evidence="3 4">
    <name type="scientific">Candidatus Egerieousia excrementavium</name>
    <dbReference type="NCBI Taxonomy" id="2840778"/>
    <lineage>
        <taxon>Bacteria</taxon>
        <taxon>Pseudomonadati</taxon>
        <taxon>Bacteroidota</taxon>
        <taxon>Bacteroidia</taxon>
        <taxon>Bacteroidales</taxon>
        <taxon>Candidatus Egerieousia</taxon>
    </lineage>
</organism>
<comment type="caution">
    <text evidence="3">The sequence shown here is derived from an EMBL/GenBank/DDBJ whole genome shotgun (WGS) entry which is preliminary data.</text>
</comment>
<dbReference type="InterPro" id="IPR045864">
    <property type="entry name" value="aa-tRNA-synth_II/BPL/LPL"/>
</dbReference>
<reference evidence="3" key="2">
    <citation type="journal article" date="2021" name="PeerJ">
        <title>Extensive microbial diversity within the chicken gut microbiome revealed by metagenomics and culture.</title>
        <authorList>
            <person name="Gilroy R."/>
            <person name="Ravi A."/>
            <person name="Getino M."/>
            <person name="Pursley I."/>
            <person name="Horton D.L."/>
            <person name="Alikhan N.F."/>
            <person name="Baker D."/>
            <person name="Gharbi K."/>
            <person name="Hall N."/>
            <person name="Watson M."/>
            <person name="Adriaenssens E.M."/>
            <person name="Foster-Nyarko E."/>
            <person name="Jarju S."/>
            <person name="Secka A."/>
            <person name="Antonio M."/>
            <person name="Oren A."/>
            <person name="Chaudhuri R.R."/>
            <person name="La Ragione R."/>
            <person name="Hildebrand F."/>
            <person name="Pallen M.J."/>
        </authorList>
    </citation>
    <scope>NUCLEOTIDE SEQUENCE</scope>
    <source>
        <strain evidence="3">15467</strain>
    </source>
</reference>